<dbReference type="EMBL" id="CAADJD010000032">
    <property type="protein sequence ID" value="VFS90144.1"/>
    <property type="molecule type" value="Genomic_DNA"/>
</dbReference>
<accession>A0A485D0J5</accession>
<name>A0A485D0J5_KLUCR</name>
<reference evidence="1 2" key="1">
    <citation type="submission" date="2019-03" db="EMBL/GenBank/DDBJ databases">
        <authorList>
            <consortium name="Pathogen Informatics"/>
        </authorList>
    </citation>
    <scope>NUCLEOTIDE SEQUENCE [LARGE SCALE GENOMIC DNA]</scope>
    <source>
        <strain evidence="1 2">NCTC12993</strain>
    </source>
</reference>
<dbReference type="Proteomes" id="UP000401081">
    <property type="component" value="Unassembled WGS sequence"/>
</dbReference>
<proteinExistence type="predicted"/>
<evidence type="ECO:0000313" key="2">
    <source>
        <dbReference type="Proteomes" id="UP000401081"/>
    </source>
</evidence>
<evidence type="ECO:0000313" key="1">
    <source>
        <dbReference type="EMBL" id="VFS90144.1"/>
    </source>
</evidence>
<sequence length="44" mass="4858">MIVIEGLTKQYAGSGQPALNDVSFTVRKERFTEYWGAAARVKAP</sequence>
<dbReference type="AlphaFoldDB" id="A0A485D0J5"/>
<gene>
    <name evidence="1" type="ORF">NCTC12993_07407</name>
</gene>
<organism evidence="1 2">
    <name type="scientific">Kluyvera cryocrescens</name>
    <name type="common">Kluyvera citrophila</name>
    <dbReference type="NCBI Taxonomy" id="580"/>
    <lineage>
        <taxon>Bacteria</taxon>
        <taxon>Pseudomonadati</taxon>
        <taxon>Pseudomonadota</taxon>
        <taxon>Gammaproteobacteria</taxon>
        <taxon>Enterobacterales</taxon>
        <taxon>Enterobacteriaceae</taxon>
        <taxon>Kluyvera</taxon>
    </lineage>
</organism>
<keyword evidence="2" id="KW-1185">Reference proteome</keyword>
<protein>
    <submittedName>
        <fullName evidence="1">Uncharacterized protein</fullName>
    </submittedName>
</protein>